<organism evidence="1">
    <name type="scientific">Arundo donax</name>
    <name type="common">Giant reed</name>
    <name type="synonym">Donax arundinaceus</name>
    <dbReference type="NCBI Taxonomy" id="35708"/>
    <lineage>
        <taxon>Eukaryota</taxon>
        <taxon>Viridiplantae</taxon>
        <taxon>Streptophyta</taxon>
        <taxon>Embryophyta</taxon>
        <taxon>Tracheophyta</taxon>
        <taxon>Spermatophyta</taxon>
        <taxon>Magnoliopsida</taxon>
        <taxon>Liliopsida</taxon>
        <taxon>Poales</taxon>
        <taxon>Poaceae</taxon>
        <taxon>PACMAD clade</taxon>
        <taxon>Arundinoideae</taxon>
        <taxon>Arundineae</taxon>
        <taxon>Arundo</taxon>
    </lineage>
</organism>
<reference evidence="1" key="2">
    <citation type="journal article" date="2015" name="Data Brief">
        <title>Shoot transcriptome of the giant reed, Arundo donax.</title>
        <authorList>
            <person name="Barrero R.A."/>
            <person name="Guerrero F.D."/>
            <person name="Moolhuijzen P."/>
            <person name="Goolsby J.A."/>
            <person name="Tidwell J."/>
            <person name="Bellgard S.E."/>
            <person name="Bellgard M.I."/>
        </authorList>
    </citation>
    <scope>NUCLEOTIDE SEQUENCE</scope>
    <source>
        <tissue evidence="1">Shoot tissue taken approximately 20 cm above the soil surface</tissue>
    </source>
</reference>
<dbReference type="EMBL" id="GBRH01267257">
    <property type="protein sequence ID" value="JAD30638.1"/>
    <property type="molecule type" value="Transcribed_RNA"/>
</dbReference>
<evidence type="ECO:0000313" key="1">
    <source>
        <dbReference type="EMBL" id="JAD30638.1"/>
    </source>
</evidence>
<name>A0A0A8YZ11_ARUDO</name>
<protein>
    <submittedName>
        <fullName evidence="1">Uncharacterized protein</fullName>
    </submittedName>
</protein>
<reference evidence="1" key="1">
    <citation type="submission" date="2014-09" db="EMBL/GenBank/DDBJ databases">
        <authorList>
            <person name="Magalhaes I.L.F."/>
            <person name="Oliveira U."/>
            <person name="Santos F.R."/>
            <person name="Vidigal T.H.D.A."/>
            <person name="Brescovit A.D."/>
            <person name="Santos A.J."/>
        </authorList>
    </citation>
    <scope>NUCLEOTIDE SEQUENCE</scope>
    <source>
        <tissue evidence="1">Shoot tissue taken approximately 20 cm above the soil surface</tissue>
    </source>
</reference>
<sequence>MHELTTAASGKLTKTQVTYAKSDTDEQQWDLPQVVDGKVVRCRA</sequence>
<dbReference type="AlphaFoldDB" id="A0A0A8YZ11"/>
<proteinExistence type="predicted"/>
<accession>A0A0A8YZ11</accession>